<dbReference type="AlphaFoldDB" id="A0A558GVS9"/>
<gene>
    <name evidence="2" type="ORF">FQP90_15680</name>
</gene>
<organism evidence="2 3">
    <name type="scientific">Paenarthrobacter nitroguajacolicus</name>
    <name type="common">Arthrobacter nitroguajacolicus</name>
    <dbReference type="NCBI Taxonomy" id="211146"/>
    <lineage>
        <taxon>Bacteria</taxon>
        <taxon>Bacillati</taxon>
        <taxon>Actinomycetota</taxon>
        <taxon>Actinomycetes</taxon>
        <taxon>Micrococcales</taxon>
        <taxon>Micrococcaceae</taxon>
        <taxon>Paenarthrobacter</taxon>
    </lineage>
</organism>
<name>A0A558GVS9_PAENT</name>
<keyword evidence="1" id="KW-0472">Membrane</keyword>
<evidence type="ECO:0000313" key="3">
    <source>
        <dbReference type="Proteomes" id="UP000316500"/>
    </source>
</evidence>
<dbReference type="RefSeq" id="WP_144652001.1">
    <property type="nucleotide sequence ID" value="NZ_VNFK01000012.1"/>
</dbReference>
<sequence length="68" mass="7115">MTSLASFATPALLSLTEAPDIHLLLMAGLVLFAGLVAAGTIFLLLLLGPILTVALGCRAPGSRRRRRD</sequence>
<accession>A0A558GVS9</accession>
<evidence type="ECO:0000256" key="1">
    <source>
        <dbReference type="SAM" id="Phobius"/>
    </source>
</evidence>
<keyword evidence="1" id="KW-1133">Transmembrane helix</keyword>
<proteinExistence type="predicted"/>
<dbReference type="EMBL" id="VNFK01000012">
    <property type="protein sequence ID" value="TVU60983.1"/>
    <property type="molecule type" value="Genomic_DNA"/>
</dbReference>
<feature type="transmembrane region" description="Helical" evidence="1">
    <location>
        <begin position="29"/>
        <end position="57"/>
    </location>
</feature>
<evidence type="ECO:0000313" key="2">
    <source>
        <dbReference type="EMBL" id="TVU60983.1"/>
    </source>
</evidence>
<reference evidence="2 3" key="1">
    <citation type="submission" date="2019-07" db="EMBL/GenBank/DDBJ databases">
        <title>Diversity of Bacteria from Kongsfjorden, Arctic.</title>
        <authorList>
            <person name="Yu Y."/>
        </authorList>
    </citation>
    <scope>NUCLEOTIDE SEQUENCE [LARGE SCALE GENOMIC DNA]</scope>
    <source>
        <strain evidence="2 3">SM1928</strain>
    </source>
</reference>
<protein>
    <submittedName>
        <fullName evidence="2">Uncharacterized protein</fullName>
    </submittedName>
</protein>
<dbReference type="Proteomes" id="UP000316500">
    <property type="component" value="Unassembled WGS sequence"/>
</dbReference>
<keyword evidence="1" id="KW-0812">Transmembrane</keyword>
<comment type="caution">
    <text evidence="2">The sequence shown here is derived from an EMBL/GenBank/DDBJ whole genome shotgun (WGS) entry which is preliminary data.</text>
</comment>